<keyword evidence="3" id="KW-1133">Transmembrane helix</keyword>
<organism evidence="5">
    <name type="scientific">Tanacetum cinerariifolium</name>
    <name type="common">Dalmatian daisy</name>
    <name type="synonym">Chrysanthemum cinerariifolium</name>
    <dbReference type="NCBI Taxonomy" id="118510"/>
    <lineage>
        <taxon>Eukaryota</taxon>
        <taxon>Viridiplantae</taxon>
        <taxon>Streptophyta</taxon>
        <taxon>Embryophyta</taxon>
        <taxon>Tracheophyta</taxon>
        <taxon>Spermatophyta</taxon>
        <taxon>Magnoliopsida</taxon>
        <taxon>eudicotyledons</taxon>
        <taxon>Gunneridae</taxon>
        <taxon>Pentapetalae</taxon>
        <taxon>asterids</taxon>
        <taxon>campanulids</taxon>
        <taxon>Asterales</taxon>
        <taxon>Asteraceae</taxon>
        <taxon>Asteroideae</taxon>
        <taxon>Anthemideae</taxon>
        <taxon>Anthemidinae</taxon>
        <taxon>Tanacetum</taxon>
    </lineage>
</organism>
<dbReference type="GO" id="GO:0016020">
    <property type="term" value="C:membrane"/>
    <property type="evidence" value="ECO:0007669"/>
    <property type="project" value="UniProtKB-SubCell"/>
</dbReference>
<evidence type="ECO:0000313" key="5">
    <source>
        <dbReference type="EMBL" id="GFC87715.1"/>
    </source>
</evidence>
<evidence type="ECO:0000256" key="3">
    <source>
        <dbReference type="ARBA" id="ARBA00022989"/>
    </source>
</evidence>
<comment type="caution">
    <text evidence="5">The sequence shown here is derived from an EMBL/GenBank/DDBJ whole genome shotgun (WGS) entry which is preliminary data.</text>
</comment>
<gene>
    <name evidence="5" type="ORF">Tci_859685</name>
</gene>
<reference evidence="5" key="1">
    <citation type="journal article" date="2019" name="Sci. Rep.">
        <title>Draft genome of Tanacetum cinerariifolium, the natural source of mosquito coil.</title>
        <authorList>
            <person name="Yamashiro T."/>
            <person name="Shiraishi A."/>
            <person name="Satake H."/>
            <person name="Nakayama K."/>
        </authorList>
    </citation>
    <scope>NUCLEOTIDE SEQUENCE</scope>
</reference>
<keyword evidence="2" id="KW-0812">Transmembrane</keyword>
<evidence type="ECO:0000256" key="1">
    <source>
        <dbReference type="ARBA" id="ARBA00004141"/>
    </source>
</evidence>
<evidence type="ECO:0000256" key="4">
    <source>
        <dbReference type="ARBA" id="ARBA00023136"/>
    </source>
</evidence>
<protein>
    <submittedName>
        <fullName evidence="5">High affinity nitrate transporter 2.4-like</fullName>
    </submittedName>
</protein>
<dbReference type="InterPro" id="IPR044772">
    <property type="entry name" value="NO3_transporter"/>
</dbReference>
<evidence type="ECO:0000256" key="2">
    <source>
        <dbReference type="ARBA" id="ARBA00022692"/>
    </source>
</evidence>
<dbReference type="GO" id="GO:0015112">
    <property type="term" value="F:nitrate transmembrane transporter activity"/>
    <property type="evidence" value="ECO:0007669"/>
    <property type="project" value="InterPro"/>
</dbReference>
<proteinExistence type="predicted"/>
<dbReference type="PANTHER" id="PTHR23515">
    <property type="entry name" value="HIGH-AFFINITY NITRATE TRANSPORTER 2.3"/>
    <property type="match status" value="1"/>
</dbReference>
<comment type="subcellular location">
    <subcellularLocation>
        <location evidence="1">Membrane</location>
        <topology evidence="1">Multi-pass membrane protein</topology>
    </subcellularLocation>
</comment>
<feature type="non-terminal residue" evidence="5">
    <location>
        <position position="76"/>
    </location>
</feature>
<dbReference type="EMBL" id="BKCJ011111666">
    <property type="protein sequence ID" value="GFC87715.1"/>
    <property type="molecule type" value="Genomic_DNA"/>
</dbReference>
<dbReference type="AlphaFoldDB" id="A0A699RNY6"/>
<keyword evidence="4" id="KW-0472">Membrane</keyword>
<name>A0A699RNY6_TANCI</name>
<accession>A0A699RNY6</accession>
<sequence>MAKIEGSPGSSMHGVTGREPVLAFSVASPMVPSDPIARFDLPVDSEHKAKVFKLFSLANPHMRTFHLSWLSFFTTF</sequence>